<dbReference type="Proteomes" id="UP000008718">
    <property type="component" value="Chromosome"/>
</dbReference>
<proteinExistence type="predicted"/>
<dbReference type="KEGG" id="ppn:Palpr_2694"/>
<reference evidence="3 4" key="2">
    <citation type="journal article" date="2011" name="Stand. Genomic Sci.">
        <title>Complete genome sequence of Paludibacter propionicigenes type strain (WB4).</title>
        <authorList>
            <person name="Gronow S."/>
            <person name="Munk C."/>
            <person name="Lapidus A."/>
            <person name="Nolan M."/>
            <person name="Lucas S."/>
            <person name="Hammon N."/>
            <person name="Deshpande S."/>
            <person name="Cheng J.F."/>
            <person name="Tapia R."/>
            <person name="Han C."/>
            <person name="Goodwin L."/>
            <person name="Pitluck S."/>
            <person name="Liolios K."/>
            <person name="Ivanova N."/>
            <person name="Mavromatis K."/>
            <person name="Mikhailova N."/>
            <person name="Pati A."/>
            <person name="Chen A."/>
            <person name="Palaniappan K."/>
            <person name="Land M."/>
            <person name="Hauser L."/>
            <person name="Chang Y.J."/>
            <person name="Jeffries C.D."/>
            <person name="Brambilla E."/>
            <person name="Rohde M."/>
            <person name="Goker M."/>
            <person name="Detter J.C."/>
            <person name="Woyke T."/>
            <person name="Bristow J."/>
            <person name="Eisen J.A."/>
            <person name="Markowitz V."/>
            <person name="Hugenholtz P."/>
            <person name="Kyrpides N.C."/>
            <person name="Klenk H.P."/>
        </authorList>
    </citation>
    <scope>NUCLEOTIDE SEQUENCE [LARGE SCALE GENOMIC DNA]</scope>
    <source>
        <strain evidence="4">DSM 17365 / JCM 13257 / WB4</strain>
    </source>
</reference>
<evidence type="ECO:0000259" key="2">
    <source>
        <dbReference type="Pfam" id="PF06580"/>
    </source>
</evidence>
<accession>E4T7Y0</accession>
<dbReference type="InterPro" id="IPR010559">
    <property type="entry name" value="Sig_transdc_His_kin_internal"/>
</dbReference>
<keyword evidence="1" id="KW-1133">Transmembrane helix</keyword>
<dbReference type="PANTHER" id="PTHR34220">
    <property type="entry name" value="SENSOR HISTIDINE KINASE YPDA"/>
    <property type="match status" value="1"/>
</dbReference>
<name>E4T7Y0_PALPW</name>
<keyword evidence="4" id="KW-1185">Reference proteome</keyword>
<keyword evidence="3" id="KW-0808">Transferase</keyword>
<dbReference type="GO" id="GO:0000155">
    <property type="term" value="F:phosphorelay sensor kinase activity"/>
    <property type="evidence" value="ECO:0007669"/>
    <property type="project" value="InterPro"/>
</dbReference>
<dbReference type="AlphaFoldDB" id="E4T7Y0"/>
<dbReference type="Pfam" id="PF06580">
    <property type="entry name" value="His_kinase"/>
    <property type="match status" value="1"/>
</dbReference>
<dbReference type="InterPro" id="IPR050640">
    <property type="entry name" value="Bact_2-comp_sensor_kinase"/>
</dbReference>
<sequence>MTKQAPKKIIVQFLIHFTAWGMVFGLPFLIFWKSNDSDILQKLLYNFVVILSLVSVFYVNYFVLIEYFLFRQKVGKYIFYNFLLILFIVTIVHFWKEPYPAISPRFKEPPPTLLPREVLSIIVDSFSMVLTIGLSIAVKMTGKWYKTEAERQEEKKERTEAELKNLRQQLNPHFLFNTLNNIYALIAISPDKAQKSTLELSKLLRYVLYENNGNFVSLEHELNFIHNYVELMRIRLNSDVDMKINIDVTEKNKTVAPLLFITLIENAFKHGISSSQPSFIDINIHQSTDKQLSCVIKNSYFPKDDSDQSGSGIGLENLRRRLEILYPHKHILQTKEENNIFVAELIIPLNPTNAL</sequence>
<dbReference type="RefSeq" id="WP_013446193.1">
    <property type="nucleotide sequence ID" value="NC_014734.1"/>
</dbReference>
<dbReference type="HOGENOM" id="CLU_020473_1_0_10"/>
<dbReference type="Gene3D" id="3.30.565.10">
    <property type="entry name" value="Histidine kinase-like ATPase, C-terminal domain"/>
    <property type="match status" value="1"/>
</dbReference>
<keyword evidence="3" id="KW-0418">Kinase</keyword>
<organism evidence="3 4">
    <name type="scientific">Paludibacter propionicigenes (strain DSM 17365 / JCM 13257 / WB4)</name>
    <dbReference type="NCBI Taxonomy" id="694427"/>
    <lineage>
        <taxon>Bacteria</taxon>
        <taxon>Pseudomonadati</taxon>
        <taxon>Bacteroidota</taxon>
        <taxon>Bacteroidia</taxon>
        <taxon>Bacteroidales</taxon>
        <taxon>Paludibacteraceae</taxon>
        <taxon>Paludibacter</taxon>
    </lineage>
</organism>
<keyword evidence="1" id="KW-0812">Transmembrane</keyword>
<reference key="1">
    <citation type="submission" date="2010-11" db="EMBL/GenBank/DDBJ databases">
        <title>The complete genome of Paludibacter propionicigenes DSM 17365.</title>
        <authorList>
            <consortium name="US DOE Joint Genome Institute (JGI-PGF)"/>
            <person name="Lucas S."/>
            <person name="Copeland A."/>
            <person name="Lapidus A."/>
            <person name="Bruce D."/>
            <person name="Goodwin L."/>
            <person name="Pitluck S."/>
            <person name="Kyrpides N."/>
            <person name="Mavromatis K."/>
            <person name="Ivanova N."/>
            <person name="Munk A.C."/>
            <person name="Brettin T."/>
            <person name="Detter J.C."/>
            <person name="Han C."/>
            <person name="Tapia R."/>
            <person name="Land M."/>
            <person name="Hauser L."/>
            <person name="Markowitz V."/>
            <person name="Cheng J.-F."/>
            <person name="Hugenholtz P."/>
            <person name="Woyke T."/>
            <person name="Wu D."/>
            <person name="Gronow S."/>
            <person name="Wellnitz S."/>
            <person name="Brambilla E."/>
            <person name="Klenk H.-P."/>
            <person name="Eisen J.A."/>
        </authorList>
    </citation>
    <scope>NUCLEOTIDE SEQUENCE</scope>
    <source>
        <strain>WB4</strain>
    </source>
</reference>
<feature type="domain" description="Signal transduction histidine kinase internal region" evidence="2">
    <location>
        <begin position="161"/>
        <end position="238"/>
    </location>
</feature>
<dbReference type="PANTHER" id="PTHR34220:SF7">
    <property type="entry name" value="SENSOR HISTIDINE KINASE YPDA"/>
    <property type="match status" value="1"/>
</dbReference>
<evidence type="ECO:0000256" key="1">
    <source>
        <dbReference type="SAM" id="Phobius"/>
    </source>
</evidence>
<evidence type="ECO:0000313" key="4">
    <source>
        <dbReference type="Proteomes" id="UP000008718"/>
    </source>
</evidence>
<dbReference type="eggNOG" id="COG2972">
    <property type="taxonomic scope" value="Bacteria"/>
</dbReference>
<protein>
    <submittedName>
        <fullName evidence="3">Signal transduction histidine kinase, LytS</fullName>
    </submittedName>
</protein>
<dbReference type="InterPro" id="IPR036890">
    <property type="entry name" value="HATPase_C_sf"/>
</dbReference>
<dbReference type="GO" id="GO:0016020">
    <property type="term" value="C:membrane"/>
    <property type="evidence" value="ECO:0007669"/>
    <property type="project" value="InterPro"/>
</dbReference>
<keyword evidence="1" id="KW-0472">Membrane</keyword>
<gene>
    <name evidence="3" type="ordered locus">Palpr_2694</name>
</gene>
<dbReference type="SUPFAM" id="SSF55874">
    <property type="entry name" value="ATPase domain of HSP90 chaperone/DNA topoisomerase II/histidine kinase"/>
    <property type="match status" value="1"/>
</dbReference>
<feature type="transmembrane region" description="Helical" evidence="1">
    <location>
        <begin position="44"/>
        <end position="65"/>
    </location>
</feature>
<feature type="transmembrane region" description="Helical" evidence="1">
    <location>
        <begin position="118"/>
        <end position="138"/>
    </location>
</feature>
<dbReference type="EMBL" id="CP002345">
    <property type="protein sequence ID" value="ADQ80824.1"/>
    <property type="molecule type" value="Genomic_DNA"/>
</dbReference>
<dbReference type="STRING" id="694427.Palpr_2694"/>
<feature type="transmembrane region" description="Helical" evidence="1">
    <location>
        <begin position="9"/>
        <end position="32"/>
    </location>
</feature>
<feature type="transmembrane region" description="Helical" evidence="1">
    <location>
        <begin position="77"/>
        <end position="95"/>
    </location>
</feature>
<dbReference type="OrthoDB" id="9809908at2"/>
<evidence type="ECO:0000313" key="3">
    <source>
        <dbReference type="EMBL" id="ADQ80824.1"/>
    </source>
</evidence>